<dbReference type="Gene3D" id="1.10.287.130">
    <property type="match status" value="1"/>
</dbReference>
<dbReference type="InterPro" id="IPR004358">
    <property type="entry name" value="Sig_transdc_His_kin-like_C"/>
</dbReference>
<proteinExistence type="predicted"/>
<dbReference type="SMART" id="SM00062">
    <property type="entry name" value="PBPb"/>
    <property type="match status" value="1"/>
</dbReference>
<keyword evidence="3" id="KW-0597">Phosphoprotein</keyword>
<feature type="domain" description="Histidine kinase" evidence="5">
    <location>
        <begin position="321"/>
        <end position="559"/>
    </location>
</feature>
<dbReference type="InterPro" id="IPR003594">
    <property type="entry name" value="HATPase_dom"/>
</dbReference>
<protein>
    <recommendedName>
        <fullName evidence="2">histidine kinase</fullName>
        <ecNumber evidence="2">2.7.13.3</ecNumber>
    </recommendedName>
</protein>
<sequence length="566" mass="62365">MVPSLYRGVLACLFALVLSLATGGGVAVAQNRVIVVGGDHNYPPYEFLDKEGQPAGYNTDLTRAIAEVMGIEVEIRLGNWAEMRQLLAEGEIDVLQGMAHSPERAELYDFAPPHAIVHQSVFARRGEAAINDLQELRGKEVIVQENGVMHDLMLQHDVGARLVPVEAHADALRLLASGKHDYALVANLPGLYLGRELELSNIRPIGKTFAARRYGYSVLKGNEELLAQFSEGLAILRNTGRQQEIYDRWLGPLERQGMPWKKIGQGAAAISVLLLVILGGIVIWNRMLTREVARRTQELQVQQQKLIQTDKMTSLGVLVSGVAHEINNPCSLVTMNLAMLKEVLRDSEEAYEAYYEQHGDFLLGHLPYSRMSKEIPRMLEDISSGAQRIRRIVDDLRDFARQGPVELNESVDLNEVVAAAIRLVDSTIRNSTDRFEVRYAPAVPRCRGNAQKIEQVVINLIVNACQALDSRDQAVCVATYHDAGSRLLCLEVRDEGRGIEPQNLSRLSDPFFTTKRDQGGMGLGLSVSLSIVQEHGGTLSHDSAPGKGTCAVLALPIQRGAATHEQ</sequence>
<reference evidence="6 7" key="1">
    <citation type="submission" date="2019-01" db="EMBL/GenBank/DDBJ databases">
        <title>Complete genome of a denitifying bacterium Halomons sp. BC-M4-5.</title>
        <authorList>
            <person name="Wang L."/>
            <person name="Shao Z."/>
        </authorList>
    </citation>
    <scope>NUCLEOTIDE SEQUENCE [LARGE SCALE GENOMIC DNA]</scope>
    <source>
        <strain evidence="6 7">BC-M4-5</strain>
    </source>
</reference>
<dbReference type="KEGG" id="htx:EKK97_18620"/>
<dbReference type="SMART" id="SM00387">
    <property type="entry name" value="HATPase_c"/>
    <property type="match status" value="1"/>
</dbReference>
<dbReference type="EMBL" id="CP035042">
    <property type="protein sequence ID" value="QHC51195.1"/>
    <property type="molecule type" value="Genomic_DNA"/>
</dbReference>
<evidence type="ECO:0000256" key="3">
    <source>
        <dbReference type="ARBA" id="ARBA00022553"/>
    </source>
</evidence>
<dbReference type="SUPFAM" id="SSF47384">
    <property type="entry name" value="Homodimeric domain of signal transducing histidine kinase"/>
    <property type="match status" value="1"/>
</dbReference>
<feature type="transmembrane region" description="Helical" evidence="4">
    <location>
        <begin position="266"/>
        <end position="285"/>
    </location>
</feature>
<keyword evidence="7" id="KW-1185">Reference proteome</keyword>
<evidence type="ECO:0000313" key="6">
    <source>
        <dbReference type="EMBL" id="QHC51195.1"/>
    </source>
</evidence>
<dbReference type="SUPFAM" id="SSF55874">
    <property type="entry name" value="ATPase domain of HSP90 chaperone/DNA topoisomerase II/histidine kinase"/>
    <property type="match status" value="1"/>
</dbReference>
<dbReference type="PRINTS" id="PR00344">
    <property type="entry name" value="BCTRLSENSOR"/>
</dbReference>
<dbReference type="Gene3D" id="3.40.190.10">
    <property type="entry name" value="Periplasmic binding protein-like II"/>
    <property type="match status" value="2"/>
</dbReference>
<dbReference type="InterPro" id="IPR005467">
    <property type="entry name" value="His_kinase_dom"/>
</dbReference>
<dbReference type="Pfam" id="PF00512">
    <property type="entry name" value="HisKA"/>
    <property type="match status" value="1"/>
</dbReference>
<name>A0A6I6STT9_9GAMM</name>
<evidence type="ECO:0000256" key="4">
    <source>
        <dbReference type="SAM" id="Phobius"/>
    </source>
</evidence>
<dbReference type="GO" id="GO:0000155">
    <property type="term" value="F:phosphorelay sensor kinase activity"/>
    <property type="evidence" value="ECO:0007669"/>
    <property type="project" value="InterPro"/>
</dbReference>
<dbReference type="CDD" id="cd13704">
    <property type="entry name" value="PBP2_HisK"/>
    <property type="match status" value="1"/>
</dbReference>
<dbReference type="PROSITE" id="PS50109">
    <property type="entry name" value="HIS_KIN"/>
    <property type="match status" value="1"/>
</dbReference>
<dbReference type="InterPro" id="IPR036097">
    <property type="entry name" value="HisK_dim/P_sf"/>
</dbReference>
<dbReference type="AlphaFoldDB" id="A0A6I6STT9"/>
<organism evidence="6 7">
    <name type="scientific">Billgrantia tianxiuensis</name>
    <dbReference type="NCBI Taxonomy" id="2497861"/>
    <lineage>
        <taxon>Bacteria</taxon>
        <taxon>Pseudomonadati</taxon>
        <taxon>Pseudomonadota</taxon>
        <taxon>Gammaproteobacteria</taxon>
        <taxon>Oceanospirillales</taxon>
        <taxon>Halomonadaceae</taxon>
        <taxon>Billgrantia</taxon>
    </lineage>
</organism>
<dbReference type="Proteomes" id="UP000464013">
    <property type="component" value="Chromosome"/>
</dbReference>
<dbReference type="OrthoDB" id="1931120at2"/>
<dbReference type="SMART" id="SM00388">
    <property type="entry name" value="HisKA"/>
    <property type="match status" value="1"/>
</dbReference>
<keyword evidence="4" id="KW-0812">Transmembrane</keyword>
<gene>
    <name evidence="6" type="ORF">EKK97_18620</name>
</gene>
<dbReference type="Pfam" id="PF00497">
    <property type="entry name" value="SBP_bac_3"/>
    <property type="match status" value="1"/>
</dbReference>
<accession>A0A6I6STT9</accession>
<dbReference type="RefSeq" id="WP_159554196.1">
    <property type="nucleotide sequence ID" value="NZ_CP035042.1"/>
</dbReference>
<dbReference type="InterPro" id="IPR036890">
    <property type="entry name" value="HATPase_C_sf"/>
</dbReference>
<evidence type="ECO:0000259" key="5">
    <source>
        <dbReference type="PROSITE" id="PS50109"/>
    </source>
</evidence>
<evidence type="ECO:0000256" key="2">
    <source>
        <dbReference type="ARBA" id="ARBA00012438"/>
    </source>
</evidence>
<dbReference type="InterPro" id="IPR001638">
    <property type="entry name" value="Solute-binding_3/MltF_N"/>
</dbReference>
<comment type="catalytic activity">
    <reaction evidence="1">
        <text>ATP + protein L-histidine = ADP + protein N-phospho-L-histidine.</text>
        <dbReference type="EC" id="2.7.13.3"/>
    </reaction>
</comment>
<dbReference type="Gene3D" id="3.30.565.10">
    <property type="entry name" value="Histidine kinase-like ATPase, C-terminal domain"/>
    <property type="match status" value="1"/>
</dbReference>
<dbReference type="Pfam" id="PF02518">
    <property type="entry name" value="HATPase_c"/>
    <property type="match status" value="1"/>
</dbReference>
<evidence type="ECO:0000256" key="1">
    <source>
        <dbReference type="ARBA" id="ARBA00000085"/>
    </source>
</evidence>
<dbReference type="EC" id="2.7.13.3" evidence="2"/>
<keyword evidence="4" id="KW-1133">Transmembrane helix</keyword>
<dbReference type="PANTHER" id="PTHR43065:SF42">
    <property type="entry name" value="TWO-COMPONENT SENSOR PPRA"/>
    <property type="match status" value="1"/>
</dbReference>
<dbReference type="SUPFAM" id="SSF53850">
    <property type="entry name" value="Periplasmic binding protein-like II"/>
    <property type="match status" value="1"/>
</dbReference>
<keyword evidence="4" id="KW-0472">Membrane</keyword>
<dbReference type="CDD" id="cd00082">
    <property type="entry name" value="HisKA"/>
    <property type="match status" value="1"/>
</dbReference>
<evidence type="ECO:0000313" key="7">
    <source>
        <dbReference type="Proteomes" id="UP000464013"/>
    </source>
</evidence>
<dbReference type="InterPro" id="IPR003661">
    <property type="entry name" value="HisK_dim/P_dom"/>
</dbReference>
<dbReference type="PANTHER" id="PTHR43065">
    <property type="entry name" value="SENSOR HISTIDINE KINASE"/>
    <property type="match status" value="1"/>
</dbReference>